<dbReference type="EMBL" id="JACYCF010000016">
    <property type="protein sequence ID" value="KAF8752032.1"/>
    <property type="molecule type" value="Genomic_DNA"/>
</dbReference>
<comment type="caution">
    <text evidence="2">The sequence shown here is derived from an EMBL/GenBank/DDBJ whole genome shotgun (WGS) entry which is preliminary data.</text>
</comment>
<dbReference type="Proteomes" id="UP000614334">
    <property type="component" value="Unassembled WGS sequence"/>
</dbReference>
<protein>
    <submittedName>
        <fullName evidence="2">Uncharacterized protein</fullName>
    </submittedName>
</protein>
<evidence type="ECO:0000256" key="1">
    <source>
        <dbReference type="SAM" id="MobiDB-lite"/>
    </source>
</evidence>
<feature type="region of interest" description="Disordered" evidence="1">
    <location>
        <begin position="1"/>
        <end position="28"/>
    </location>
</feature>
<evidence type="ECO:0000313" key="2">
    <source>
        <dbReference type="EMBL" id="KAF8752032.1"/>
    </source>
</evidence>
<sequence length="624" mass="68829">MAKTELEKKETHIKQLDSEGNKHSDLTKDEKELLVELKARLGEISSPQDRYGENISPGPADDHFKAWCSSSPDCLMLDWDDAELGNDFLKALIDVAKSYRTSVPLRAYTPLDRLVRLALGCCQVSSKLMKVARLFMQGTTSSAKAKTHSSRINAELGDTWISSPGHVFGTTGRAQWLNGAIVHVEHLERPAGTTRAQIESYRIPSVLEFARICLHTGYGAPNTCYIGRPLSDSGDLKYDFIKVVDTVASACTSMFQLGSAECKIAMGGLKASDMVAYMRALRGHTLKNYRQCLSAAFNLNTPLVDDIHGTYHDKPIEIARRAIELTVLGGFDKVTWDGASDSYPSTPLLIISKNDNGLLSLCEAKELVHKAHSAGLLTYFSAGFKEPHIEVAVQSGVDGIGIGGAQVLRNMDRDTGMHGDYMEWRIDGLIELRDTAAGHVLGRAAKLLARLDQMYHEGSMNDPELRLRKELYRLLHVDNPVAEQIETQSLDSSASRLVNRRSDGGVESHSLLQMYGGDDWSTFEKTLTDIMKPLNGLGPGSNLNPVTMSVEGDIHSFSISPQWTKRLDAYRGWVKVNASDKRKHVRGYVDLNIKATPFEKKGSLALSDIFSSKDTTKKPNTKSL</sequence>
<evidence type="ECO:0000313" key="3">
    <source>
        <dbReference type="Proteomes" id="UP000614334"/>
    </source>
</evidence>
<organism evidence="2 3">
    <name type="scientific">Rhizoctonia solani</name>
    <dbReference type="NCBI Taxonomy" id="456999"/>
    <lineage>
        <taxon>Eukaryota</taxon>
        <taxon>Fungi</taxon>
        <taxon>Dikarya</taxon>
        <taxon>Basidiomycota</taxon>
        <taxon>Agaricomycotina</taxon>
        <taxon>Agaricomycetes</taxon>
        <taxon>Cantharellales</taxon>
        <taxon>Ceratobasidiaceae</taxon>
        <taxon>Rhizoctonia</taxon>
    </lineage>
</organism>
<dbReference type="AlphaFoldDB" id="A0A8H7M2B8"/>
<reference evidence="2" key="1">
    <citation type="submission" date="2020-09" db="EMBL/GenBank/DDBJ databases">
        <title>Comparative genome analyses of four rice-infecting Rhizoctonia solani isolates reveal extensive enrichment of homogalacturonan modification genes.</title>
        <authorList>
            <person name="Lee D.-Y."/>
            <person name="Jeon J."/>
            <person name="Kim K.-T."/>
            <person name="Cheong K."/>
            <person name="Song H."/>
            <person name="Choi G."/>
            <person name="Ko J."/>
            <person name="Opiyo S.O."/>
            <person name="Zuo S."/>
            <person name="Madhav S."/>
            <person name="Lee Y.-H."/>
            <person name="Wang G.-L."/>
        </authorList>
    </citation>
    <scope>NUCLEOTIDE SEQUENCE</scope>
    <source>
        <strain evidence="2">AG1-IA B2</strain>
    </source>
</reference>
<proteinExistence type="predicted"/>
<name>A0A8H7M2B8_9AGAM</name>
<accession>A0A8H7M2B8</accession>
<gene>
    <name evidence="2" type="ORF">RHS01_07735</name>
</gene>